<dbReference type="Pfam" id="PF03948">
    <property type="entry name" value="Ribosomal_L9_C"/>
    <property type="match status" value="1"/>
</dbReference>
<dbReference type="NCBIfam" id="TIGR00158">
    <property type="entry name" value="L9"/>
    <property type="match status" value="1"/>
</dbReference>
<dbReference type="InterPro" id="IPR036791">
    <property type="entry name" value="Ribosomal_bL9_C_sf"/>
</dbReference>
<name>A0A2Z3GWI5_9BACT</name>
<dbReference type="EMBL" id="CP025958">
    <property type="protein sequence ID" value="AWM38799.1"/>
    <property type="molecule type" value="Genomic_DNA"/>
</dbReference>
<keyword evidence="4 7" id="KW-0689">Ribosomal protein</keyword>
<dbReference type="InterPro" id="IPR036935">
    <property type="entry name" value="Ribosomal_bL9_N_sf"/>
</dbReference>
<dbReference type="HAMAP" id="MF_00503">
    <property type="entry name" value="Ribosomal_bL9"/>
    <property type="match status" value="1"/>
</dbReference>
<evidence type="ECO:0000313" key="11">
    <source>
        <dbReference type="Proteomes" id="UP000245802"/>
    </source>
</evidence>
<dbReference type="OrthoDB" id="9788336at2"/>
<keyword evidence="5 7" id="KW-0687">Ribonucleoprotein</keyword>
<sequence length="192" mass="20915">MAKSTTKKTDAKSAAPKEKKLPQKKVRVRNQVKKGPHGGTLVVLVDDTAHVGKQGEVVEVKAGYARNYLIPYGKAVIPSEENLRTLAQYKIKVEKAREAKIADLKVLAEQLTRLPAVTIEANATEEGHLYGSIGPIEVSKTLKGKNLKVEPEMVKLENPIKEANTLTEVPLSLGYGIEAKIQVLVVAMQGKK</sequence>
<evidence type="ECO:0000256" key="7">
    <source>
        <dbReference type="HAMAP-Rule" id="MF_00503"/>
    </source>
</evidence>
<dbReference type="InterPro" id="IPR020594">
    <property type="entry name" value="Ribosomal_bL9_bac/chp"/>
</dbReference>
<evidence type="ECO:0000256" key="5">
    <source>
        <dbReference type="ARBA" id="ARBA00023274"/>
    </source>
</evidence>
<keyword evidence="11" id="KW-1185">Reference proteome</keyword>
<dbReference type="AlphaFoldDB" id="A0A2Z3GWI5"/>
<feature type="region of interest" description="Disordered" evidence="8">
    <location>
        <begin position="1"/>
        <end position="30"/>
    </location>
</feature>
<evidence type="ECO:0000256" key="4">
    <source>
        <dbReference type="ARBA" id="ARBA00022980"/>
    </source>
</evidence>
<dbReference type="GO" id="GO:0006412">
    <property type="term" value="P:translation"/>
    <property type="evidence" value="ECO:0007669"/>
    <property type="project" value="UniProtKB-UniRule"/>
</dbReference>
<dbReference type="Pfam" id="PF01281">
    <property type="entry name" value="Ribosomal_L9_N"/>
    <property type="match status" value="1"/>
</dbReference>
<dbReference type="GO" id="GO:1990904">
    <property type="term" value="C:ribonucleoprotein complex"/>
    <property type="evidence" value="ECO:0007669"/>
    <property type="project" value="UniProtKB-KW"/>
</dbReference>
<dbReference type="SUPFAM" id="SSF55653">
    <property type="entry name" value="Ribosomal protein L9 C-domain"/>
    <property type="match status" value="1"/>
</dbReference>
<reference evidence="10 11" key="1">
    <citation type="submission" date="2018-01" db="EMBL/GenBank/DDBJ databases">
        <title>G. obscuriglobus.</title>
        <authorList>
            <person name="Franke J."/>
            <person name="Blomberg W."/>
            <person name="Selmecki A."/>
        </authorList>
    </citation>
    <scope>NUCLEOTIDE SEQUENCE [LARGE SCALE GENOMIC DNA]</scope>
    <source>
        <strain evidence="10 11">DSM 5831</strain>
    </source>
</reference>
<evidence type="ECO:0000256" key="3">
    <source>
        <dbReference type="ARBA" id="ARBA00022884"/>
    </source>
</evidence>
<gene>
    <name evidence="7 10" type="primary">rplI</name>
    <name evidence="10" type="ORF">C1280_18590</name>
</gene>
<dbReference type="GO" id="GO:0003735">
    <property type="term" value="F:structural constituent of ribosome"/>
    <property type="evidence" value="ECO:0007669"/>
    <property type="project" value="InterPro"/>
</dbReference>
<dbReference type="GO" id="GO:0005840">
    <property type="term" value="C:ribosome"/>
    <property type="evidence" value="ECO:0007669"/>
    <property type="project" value="UniProtKB-KW"/>
</dbReference>
<comment type="similarity">
    <text evidence="1 7">Belongs to the bacterial ribosomal protein bL9 family.</text>
</comment>
<accession>A0A2Z3GWI5</accession>
<dbReference type="InterPro" id="IPR000244">
    <property type="entry name" value="Ribosomal_bL9"/>
</dbReference>
<protein>
    <recommendedName>
        <fullName evidence="6 7">Large ribosomal subunit protein bL9</fullName>
    </recommendedName>
</protein>
<comment type="function">
    <text evidence="7">Binds to the 23S rRNA.</text>
</comment>
<dbReference type="Proteomes" id="UP000245802">
    <property type="component" value="Chromosome"/>
</dbReference>
<dbReference type="KEGG" id="gog:C1280_18590"/>
<evidence type="ECO:0000256" key="8">
    <source>
        <dbReference type="SAM" id="MobiDB-lite"/>
    </source>
</evidence>
<keyword evidence="3 7" id="KW-0694">RNA-binding</keyword>
<dbReference type="InterPro" id="IPR020069">
    <property type="entry name" value="Ribosomal_bL9_C"/>
</dbReference>
<dbReference type="Gene3D" id="3.40.5.10">
    <property type="entry name" value="Ribosomal protein L9, N-terminal domain"/>
    <property type="match status" value="1"/>
</dbReference>
<feature type="compositionally biased region" description="Basic and acidic residues" evidence="8">
    <location>
        <begin position="7"/>
        <end position="21"/>
    </location>
</feature>
<evidence type="ECO:0000256" key="6">
    <source>
        <dbReference type="ARBA" id="ARBA00035292"/>
    </source>
</evidence>
<evidence type="ECO:0000256" key="2">
    <source>
        <dbReference type="ARBA" id="ARBA00022730"/>
    </source>
</evidence>
<proteinExistence type="inferred from homology"/>
<dbReference type="RefSeq" id="WP_010048166.1">
    <property type="nucleotide sequence ID" value="NZ_CP025958.1"/>
</dbReference>
<dbReference type="Gene3D" id="3.10.430.100">
    <property type="entry name" value="Ribosomal protein L9, C-terminal domain"/>
    <property type="match status" value="1"/>
</dbReference>
<dbReference type="PANTHER" id="PTHR21368">
    <property type="entry name" value="50S RIBOSOMAL PROTEIN L9"/>
    <property type="match status" value="1"/>
</dbReference>
<dbReference type="SUPFAM" id="SSF55658">
    <property type="entry name" value="L9 N-domain-like"/>
    <property type="match status" value="1"/>
</dbReference>
<organism evidence="10 11">
    <name type="scientific">Gemmata obscuriglobus</name>
    <dbReference type="NCBI Taxonomy" id="114"/>
    <lineage>
        <taxon>Bacteria</taxon>
        <taxon>Pseudomonadati</taxon>
        <taxon>Planctomycetota</taxon>
        <taxon>Planctomycetia</taxon>
        <taxon>Gemmatales</taxon>
        <taxon>Gemmataceae</taxon>
        <taxon>Gemmata</taxon>
    </lineage>
</organism>
<dbReference type="InterPro" id="IPR009027">
    <property type="entry name" value="Ribosomal_bL9/RNase_H1_N"/>
</dbReference>
<evidence type="ECO:0000259" key="9">
    <source>
        <dbReference type="PROSITE" id="PS00651"/>
    </source>
</evidence>
<evidence type="ECO:0000256" key="1">
    <source>
        <dbReference type="ARBA" id="ARBA00010605"/>
    </source>
</evidence>
<keyword evidence="2 7" id="KW-0699">rRNA-binding</keyword>
<dbReference type="GO" id="GO:0019843">
    <property type="term" value="F:rRNA binding"/>
    <property type="evidence" value="ECO:0007669"/>
    <property type="project" value="UniProtKB-UniRule"/>
</dbReference>
<evidence type="ECO:0000313" key="10">
    <source>
        <dbReference type="EMBL" id="AWM38799.1"/>
    </source>
</evidence>
<dbReference type="InterPro" id="IPR020070">
    <property type="entry name" value="Ribosomal_bL9_N"/>
</dbReference>
<dbReference type="PROSITE" id="PS00651">
    <property type="entry name" value="RIBOSOMAL_L9"/>
    <property type="match status" value="1"/>
</dbReference>
<feature type="domain" description="Ribosomal protein L9" evidence="9">
    <location>
        <begin position="52"/>
        <end position="79"/>
    </location>
</feature>